<accession>A0ABU4WI12</accession>
<dbReference type="Pfam" id="PF11946">
    <property type="entry name" value="DUF3463"/>
    <property type="match status" value="1"/>
</dbReference>
<dbReference type="Pfam" id="PF04055">
    <property type="entry name" value="Radical_SAM"/>
    <property type="match status" value="1"/>
</dbReference>
<dbReference type="SUPFAM" id="SSF102114">
    <property type="entry name" value="Radical SAM enzymes"/>
    <property type="match status" value="1"/>
</dbReference>
<dbReference type="CDD" id="cd01335">
    <property type="entry name" value="Radical_SAM"/>
    <property type="match status" value="1"/>
</dbReference>
<proteinExistence type="predicted"/>
<evidence type="ECO:0000256" key="4">
    <source>
        <dbReference type="ARBA" id="ARBA00023004"/>
    </source>
</evidence>
<dbReference type="InterPro" id="IPR007197">
    <property type="entry name" value="rSAM"/>
</dbReference>
<evidence type="ECO:0000256" key="3">
    <source>
        <dbReference type="ARBA" id="ARBA00022723"/>
    </source>
</evidence>
<evidence type="ECO:0000256" key="2">
    <source>
        <dbReference type="ARBA" id="ARBA00022691"/>
    </source>
</evidence>
<keyword evidence="2" id="KW-0949">S-adenosyl-L-methionine</keyword>
<dbReference type="SFLD" id="SFLDF00397">
    <property type="entry name" value="adenosyl-hopene_transferase"/>
    <property type="match status" value="1"/>
</dbReference>
<feature type="domain" description="Radical SAM core" evidence="6">
    <location>
        <begin position="20"/>
        <end position="230"/>
    </location>
</feature>
<evidence type="ECO:0000313" key="8">
    <source>
        <dbReference type="Proteomes" id="UP001275932"/>
    </source>
</evidence>
<dbReference type="SFLD" id="SFLDG01067">
    <property type="entry name" value="SPASM/twitch_domain_containing"/>
    <property type="match status" value="1"/>
</dbReference>
<dbReference type="GO" id="GO:0016740">
    <property type="term" value="F:transferase activity"/>
    <property type="evidence" value="ECO:0007669"/>
    <property type="project" value="UniProtKB-KW"/>
</dbReference>
<dbReference type="InterPro" id="IPR022563">
    <property type="entry name" value="DUF3463"/>
</dbReference>
<name>A0ABU4WI12_9BACT</name>
<keyword evidence="7" id="KW-0808">Transferase</keyword>
<comment type="cofactor">
    <cofactor evidence="1">
        <name>[4Fe-4S] cluster</name>
        <dbReference type="ChEBI" id="CHEBI:49883"/>
    </cofactor>
</comment>
<dbReference type="InterPro" id="IPR017833">
    <property type="entry name" value="Hopanoid_synth-assoc_rSAM_HpnH"/>
</dbReference>
<keyword evidence="5" id="KW-0411">Iron-sulfur</keyword>
<dbReference type="NCBIfam" id="TIGR03470">
    <property type="entry name" value="HpnH"/>
    <property type="match status" value="1"/>
</dbReference>
<keyword evidence="8" id="KW-1185">Reference proteome</keyword>
<dbReference type="InterPro" id="IPR013785">
    <property type="entry name" value="Aldolase_TIM"/>
</dbReference>
<reference evidence="7 8" key="1">
    <citation type="submission" date="2022-03" db="EMBL/GenBank/DDBJ databases">
        <title>Novel taxa within the pig intestine.</title>
        <authorList>
            <person name="Wylensek D."/>
            <person name="Bishof K."/>
            <person name="Afrizal A."/>
            <person name="Clavel T."/>
        </authorList>
    </citation>
    <scope>NUCLEOTIDE SEQUENCE [LARGE SCALE GENOMIC DNA]</scope>
    <source>
        <strain evidence="7 8">CLA-KB-P66</strain>
    </source>
</reference>
<evidence type="ECO:0000259" key="6">
    <source>
        <dbReference type="PROSITE" id="PS51918"/>
    </source>
</evidence>
<keyword evidence="3" id="KW-0479">Metal-binding</keyword>
<protein>
    <submittedName>
        <fullName evidence="7">Adenosyl-hopene transferase HpnH</fullName>
    </submittedName>
</protein>
<dbReference type="PANTHER" id="PTHR11228">
    <property type="entry name" value="RADICAL SAM DOMAIN PROTEIN"/>
    <property type="match status" value="1"/>
</dbReference>
<dbReference type="SFLD" id="SFLDS00029">
    <property type="entry name" value="Radical_SAM"/>
    <property type="match status" value="1"/>
</dbReference>
<dbReference type="InterPro" id="IPR058240">
    <property type="entry name" value="rSAM_sf"/>
</dbReference>
<dbReference type="PROSITE" id="PS51918">
    <property type="entry name" value="RADICAL_SAM"/>
    <property type="match status" value="1"/>
</dbReference>
<sequence>MAVPISQAMTVAKYAIGNSIKGVKRYPLVMMLEPLFQCNLNCVGCGKIQYPREILEKRMPKEDAWAAIEECGAPMVSIAGGEPLIHPEMPEMIQGFIDRKKYIYMCTNAQILLKKIDLYKPNKFFSFGIHLDGVEEVHDKSVNKLGAHKIAVEAIEEAVKRGFRVTTNTTIFNNADPELVRKHFDETMALGVEGMMISPGFPYEKAASQDIFLERKKTVELFRKILSNPDPKWVFNHSPSFLAFLKGEQEYECTPWGNPCYSIFGWQKPCYLINDGYVKTYKELLECIDQYKLGHNGTRPECKDCMLHSGYEPSAVCDIFGSFGGMMRAAKHMRNFKKRA</sequence>
<gene>
    <name evidence="7" type="primary">hpnH</name>
    <name evidence="7" type="ORF">MOX91_08440</name>
</gene>
<organism evidence="7 8">
    <name type="scientific">Intestinicryptomonas porci</name>
    <dbReference type="NCBI Taxonomy" id="2926320"/>
    <lineage>
        <taxon>Bacteria</taxon>
        <taxon>Pseudomonadati</taxon>
        <taxon>Verrucomicrobiota</taxon>
        <taxon>Opitutia</taxon>
        <taxon>Opitutales</taxon>
        <taxon>Intestinicryptomonaceae</taxon>
        <taxon>Intestinicryptomonas</taxon>
    </lineage>
</organism>
<dbReference type="InterPro" id="IPR050377">
    <property type="entry name" value="Radical_SAM_PqqE_MftC-like"/>
</dbReference>
<comment type="caution">
    <text evidence="7">The sequence shown here is derived from an EMBL/GenBank/DDBJ whole genome shotgun (WGS) entry which is preliminary data.</text>
</comment>
<dbReference type="RefSeq" id="WP_370397652.1">
    <property type="nucleotide sequence ID" value="NZ_JALBUT010000010.1"/>
</dbReference>
<evidence type="ECO:0000256" key="1">
    <source>
        <dbReference type="ARBA" id="ARBA00001966"/>
    </source>
</evidence>
<dbReference type="PANTHER" id="PTHR11228:SF22">
    <property type="entry name" value="PEPTIDE BIOSYNTHESIS PROTEIN YYDG-RELATED"/>
    <property type="match status" value="1"/>
</dbReference>
<dbReference type="Gene3D" id="3.20.20.70">
    <property type="entry name" value="Aldolase class I"/>
    <property type="match status" value="1"/>
</dbReference>
<evidence type="ECO:0000313" key="7">
    <source>
        <dbReference type="EMBL" id="MDX8416197.1"/>
    </source>
</evidence>
<evidence type="ECO:0000256" key="5">
    <source>
        <dbReference type="ARBA" id="ARBA00023014"/>
    </source>
</evidence>
<keyword evidence="4" id="KW-0408">Iron</keyword>
<dbReference type="Proteomes" id="UP001275932">
    <property type="component" value="Unassembled WGS sequence"/>
</dbReference>
<dbReference type="EMBL" id="JALBUT010000010">
    <property type="protein sequence ID" value="MDX8416197.1"/>
    <property type="molecule type" value="Genomic_DNA"/>
</dbReference>